<keyword evidence="2" id="KW-1185">Reference proteome</keyword>
<sequence length="89" mass="10058">MIRNLTLSVTEHLSLFYEQHDDGNGTLYDIHADKLVDSIKDLQDDDEDGGYDDSIVSSSAICGTESITSRRRSHQVKPVTASCWKRMLR</sequence>
<organism evidence="1 2">
    <name type="scientific">Phytophthora nicotianae P1569</name>
    <dbReference type="NCBI Taxonomy" id="1317065"/>
    <lineage>
        <taxon>Eukaryota</taxon>
        <taxon>Sar</taxon>
        <taxon>Stramenopiles</taxon>
        <taxon>Oomycota</taxon>
        <taxon>Peronosporomycetes</taxon>
        <taxon>Peronosporales</taxon>
        <taxon>Peronosporaceae</taxon>
        <taxon>Phytophthora</taxon>
    </lineage>
</organism>
<accession>V9DZ32</accession>
<protein>
    <submittedName>
        <fullName evidence="1">Uncharacterized protein</fullName>
    </submittedName>
</protein>
<gene>
    <name evidence="1" type="ORF">F443_21158</name>
</gene>
<reference evidence="1 2" key="1">
    <citation type="submission" date="2013-11" db="EMBL/GenBank/DDBJ databases">
        <title>The Genome Sequence of Phytophthora parasitica P1569.</title>
        <authorList>
            <consortium name="The Broad Institute Genomics Platform"/>
            <person name="Russ C."/>
            <person name="Tyler B."/>
            <person name="Panabieres F."/>
            <person name="Shan W."/>
            <person name="Tripathy S."/>
            <person name="Grunwald N."/>
            <person name="Machado M."/>
            <person name="Johnson C.S."/>
            <person name="Arredondo F."/>
            <person name="Hong C."/>
            <person name="Coffey M."/>
            <person name="Young S.K."/>
            <person name="Zeng Q."/>
            <person name="Gargeya S."/>
            <person name="Fitzgerald M."/>
            <person name="Abouelleil A."/>
            <person name="Alvarado L."/>
            <person name="Chapman S.B."/>
            <person name="Gainer-Dewar J."/>
            <person name="Goldberg J."/>
            <person name="Griggs A."/>
            <person name="Gujja S."/>
            <person name="Hansen M."/>
            <person name="Howarth C."/>
            <person name="Imamovic A."/>
            <person name="Ireland A."/>
            <person name="Larimer J."/>
            <person name="McCowan C."/>
            <person name="Murphy C."/>
            <person name="Pearson M."/>
            <person name="Poon T.W."/>
            <person name="Priest M."/>
            <person name="Roberts A."/>
            <person name="Saif S."/>
            <person name="Shea T."/>
            <person name="Sykes S."/>
            <person name="Wortman J."/>
            <person name="Nusbaum C."/>
            <person name="Birren B."/>
        </authorList>
    </citation>
    <scope>NUCLEOTIDE SEQUENCE [LARGE SCALE GENOMIC DNA]</scope>
    <source>
        <strain evidence="1 2">P1569</strain>
    </source>
</reference>
<dbReference type="Proteomes" id="UP000018721">
    <property type="component" value="Unassembled WGS sequence"/>
</dbReference>
<dbReference type="HOGENOM" id="CLU_2459631_0_0_1"/>
<dbReference type="AlphaFoldDB" id="V9DZ32"/>
<dbReference type="EMBL" id="ANIZ01003714">
    <property type="protein sequence ID" value="ETI31926.1"/>
    <property type="molecule type" value="Genomic_DNA"/>
</dbReference>
<evidence type="ECO:0000313" key="1">
    <source>
        <dbReference type="EMBL" id="ETI31926.1"/>
    </source>
</evidence>
<comment type="caution">
    <text evidence="1">The sequence shown here is derived from an EMBL/GenBank/DDBJ whole genome shotgun (WGS) entry which is preliminary data.</text>
</comment>
<evidence type="ECO:0000313" key="2">
    <source>
        <dbReference type="Proteomes" id="UP000018721"/>
    </source>
</evidence>
<name>V9DZ32_PHYNI</name>
<proteinExistence type="predicted"/>